<gene>
    <name evidence="4" type="ORF">ESP70_008105</name>
</gene>
<evidence type="ECO:0000313" key="4">
    <source>
        <dbReference type="EMBL" id="KAA1397341.1"/>
    </source>
</evidence>
<dbReference type="PANTHER" id="PTHR35333:SF3">
    <property type="entry name" value="BETA-LACTAMASE-TYPE TRANSPEPTIDASE FOLD CONTAINING PROTEIN"/>
    <property type="match status" value="1"/>
</dbReference>
<feature type="domain" description="Beta-lactamase class A catalytic" evidence="3">
    <location>
        <begin position="129"/>
        <end position="269"/>
    </location>
</feature>
<organism evidence="4 5">
    <name type="scientific">Aeromicrobium ginsengisoli</name>
    <dbReference type="NCBI Taxonomy" id="363867"/>
    <lineage>
        <taxon>Bacteria</taxon>
        <taxon>Bacillati</taxon>
        <taxon>Actinomycetota</taxon>
        <taxon>Actinomycetes</taxon>
        <taxon>Propionibacteriales</taxon>
        <taxon>Nocardioidaceae</taxon>
        <taxon>Aeromicrobium</taxon>
    </lineage>
</organism>
<dbReference type="InterPro" id="IPR045155">
    <property type="entry name" value="Beta-lactam_cat"/>
</dbReference>
<comment type="caution">
    <text evidence="4">The sequence shown here is derived from an EMBL/GenBank/DDBJ whole genome shotgun (WGS) entry which is preliminary data.</text>
</comment>
<name>A0A5M4FET3_9ACTN</name>
<feature type="domain" description="Beta-lactamase class A catalytic" evidence="3">
    <location>
        <begin position="80"/>
        <end position="125"/>
    </location>
</feature>
<dbReference type="Proteomes" id="UP000380867">
    <property type="component" value="Unassembled WGS sequence"/>
</dbReference>
<dbReference type="OrthoDB" id="3524371at2"/>
<accession>A0A5M4FET3</accession>
<proteinExistence type="predicted"/>
<keyword evidence="2" id="KW-0472">Membrane</keyword>
<evidence type="ECO:0000256" key="1">
    <source>
        <dbReference type="SAM" id="MobiDB-lite"/>
    </source>
</evidence>
<feature type="compositionally biased region" description="Low complexity" evidence="1">
    <location>
        <begin position="38"/>
        <end position="57"/>
    </location>
</feature>
<feature type="region of interest" description="Disordered" evidence="1">
    <location>
        <begin position="37"/>
        <end position="57"/>
    </location>
</feature>
<dbReference type="Pfam" id="PF13354">
    <property type="entry name" value="Beta-lactamase2"/>
    <property type="match status" value="2"/>
</dbReference>
<dbReference type="GO" id="GO:0030655">
    <property type="term" value="P:beta-lactam antibiotic catabolic process"/>
    <property type="evidence" value="ECO:0007669"/>
    <property type="project" value="InterPro"/>
</dbReference>
<keyword evidence="5" id="KW-1185">Reference proteome</keyword>
<dbReference type="Gene3D" id="3.40.710.10">
    <property type="entry name" value="DD-peptidase/beta-lactamase superfamily"/>
    <property type="match status" value="1"/>
</dbReference>
<keyword evidence="2" id="KW-1133">Transmembrane helix</keyword>
<evidence type="ECO:0000256" key="2">
    <source>
        <dbReference type="SAM" id="Phobius"/>
    </source>
</evidence>
<evidence type="ECO:0000313" key="5">
    <source>
        <dbReference type="Proteomes" id="UP000380867"/>
    </source>
</evidence>
<dbReference type="SUPFAM" id="SSF56601">
    <property type="entry name" value="beta-lactamase/transpeptidase-like"/>
    <property type="match status" value="1"/>
</dbReference>
<dbReference type="InterPro" id="IPR000871">
    <property type="entry name" value="Beta-lactam_class-A"/>
</dbReference>
<protein>
    <submittedName>
        <fullName evidence="4">Serine hydrolase</fullName>
    </submittedName>
</protein>
<dbReference type="GO" id="GO:0008800">
    <property type="term" value="F:beta-lactamase activity"/>
    <property type="evidence" value="ECO:0007669"/>
    <property type="project" value="InterPro"/>
</dbReference>
<dbReference type="InterPro" id="IPR012338">
    <property type="entry name" value="Beta-lactam/transpept-like"/>
</dbReference>
<evidence type="ECO:0000259" key="3">
    <source>
        <dbReference type="Pfam" id="PF13354"/>
    </source>
</evidence>
<feature type="transmembrane region" description="Helical" evidence="2">
    <location>
        <begin position="12"/>
        <end position="32"/>
    </location>
</feature>
<dbReference type="AlphaFoldDB" id="A0A5M4FET3"/>
<dbReference type="PANTHER" id="PTHR35333">
    <property type="entry name" value="BETA-LACTAMASE"/>
    <property type="match status" value="1"/>
</dbReference>
<keyword evidence="2" id="KW-0812">Transmembrane</keyword>
<keyword evidence="4" id="KW-0378">Hydrolase</keyword>
<dbReference type="EMBL" id="SDPQ02000002">
    <property type="protein sequence ID" value="KAA1397341.1"/>
    <property type="molecule type" value="Genomic_DNA"/>
</dbReference>
<sequence length="295" mass="30056">MPSVLGVAKSSAHWVAGLLVTALIAVTGLILASQDSHAATPVTTQTPTTTTAPTRPAATTVTTEPSTATLEAIDTDADFSVAALDVDTGETLSYGDASFDTASIVKVDILVALLHQAQEGGRTLTASERALATAMIERSDNTAATALFNTIGGKAGLEAFNAVIGLDETVVGSNGYWGLTQTTAVDQLTLLKVVFGTGSVLTADSQAYEQGLMSNVVEAQNFGVSAAADDADDAALKVGYLQRSATGLWDVTSIGEIEAGGHTYLVAVLSDGNGSYDEGVALVDQVDRAAVDALS</sequence>
<reference evidence="4" key="1">
    <citation type="submission" date="2019-09" db="EMBL/GenBank/DDBJ databases">
        <authorList>
            <person name="Li J."/>
        </authorList>
    </citation>
    <scope>NUCLEOTIDE SEQUENCE [LARGE SCALE GENOMIC DNA]</scope>
    <source>
        <strain evidence="4">JCM 14732</strain>
    </source>
</reference>
<dbReference type="GO" id="GO:0046677">
    <property type="term" value="P:response to antibiotic"/>
    <property type="evidence" value="ECO:0007669"/>
    <property type="project" value="InterPro"/>
</dbReference>